<accession>A0A2U3MZP1</accession>
<protein>
    <recommendedName>
        <fullName evidence="3">Phage tail protein</fullName>
    </recommendedName>
</protein>
<dbReference type="AlphaFoldDB" id="A0A2U3MZP1"/>
<dbReference type="RefSeq" id="WP_121974313.1">
    <property type="nucleotide sequence ID" value="NZ_OOGT01000086.1"/>
</dbReference>
<sequence length="136" mass="14930">MARKVKDIEIQSGRDQGKKFRITEMPVLQADRWAMRAIFALTKAGVNIQGVDPKAGMLEMAKVASSALSGLDTEEGIGLLDELLECVKIIPGGGEPREPEWDDDLEDFKSLFILRKEALMLHLDFLAAGSSPDSND</sequence>
<dbReference type="InterPro" id="IPR049156">
    <property type="entry name" value="Phage_chap_TAC_15-like"/>
</dbReference>
<reference evidence="2" key="1">
    <citation type="submission" date="2018-03" db="EMBL/GenBank/DDBJ databases">
        <authorList>
            <person name="Blom J."/>
        </authorList>
    </citation>
    <scope>NUCLEOTIDE SEQUENCE [LARGE SCALE GENOMIC DNA]</scope>
    <source>
        <strain evidence="2">KPC-SM-21</strain>
    </source>
</reference>
<dbReference type="Proteomes" id="UP000245974">
    <property type="component" value="Unassembled WGS sequence"/>
</dbReference>
<organism evidence="1 2">
    <name type="scientific">Acinetobacter stercoris</name>
    <dbReference type="NCBI Taxonomy" id="2126983"/>
    <lineage>
        <taxon>Bacteria</taxon>
        <taxon>Pseudomonadati</taxon>
        <taxon>Pseudomonadota</taxon>
        <taxon>Gammaproteobacteria</taxon>
        <taxon>Moraxellales</taxon>
        <taxon>Moraxellaceae</taxon>
        <taxon>Acinetobacter</taxon>
    </lineage>
</organism>
<evidence type="ECO:0000313" key="2">
    <source>
        <dbReference type="Proteomes" id="UP000245974"/>
    </source>
</evidence>
<dbReference type="InParanoid" id="A0A2U3MZP1"/>
<dbReference type="OrthoDB" id="7281890at2"/>
<gene>
    <name evidence="1" type="ORF">KPC_2042</name>
</gene>
<dbReference type="Pfam" id="PF21822">
    <property type="entry name" value="Phage_TAC_15"/>
    <property type="match status" value="1"/>
</dbReference>
<keyword evidence="2" id="KW-1185">Reference proteome</keyword>
<evidence type="ECO:0008006" key="3">
    <source>
        <dbReference type="Google" id="ProtNLM"/>
    </source>
</evidence>
<proteinExistence type="predicted"/>
<dbReference type="EMBL" id="OOGT01000086">
    <property type="protein sequence ID" value="SPL70864.1"/>
    <property type="molecule type" value="Genomic_DNA"/>
</dbReference>
<name>A0A2U3MZP1_9GAMM</name>
<evidence type="ECO:0000313" key="1">
    <source>
        <dbReference type="EMBL" id="SPL70864.1"/>
    </source>
</evidence>